<accession>A0ABV9QBM7</accession>
<name>A0ABV9QBM7_9BURK</name>
<proteinExistence type="predicted"/>
<dbReference type="Gene3D" id="3.30.70.2540">
    <property type="entry name" value="CRISPR-associated endoribonuclease Cas6/Csy4"/>
    <property type="match status" value="1"/>
</dbReference>
<dbReference type="InterPro" id="IPR013396">
    <property type="entry name" value="CRISPR-assoc_prot_Csy4"/>
</dbReference>
<dbReference type="NCBIfam" id="TIGR02563">
    <property type="entry name" value="cas_Csy4"/>
    <property type="match status" value="1"/>
</dbReference>
<dbReference type="RefSeq" id="WP_382430063.1">
    <property type="nucleotide sequence ID" value="NZ_JBHSHJ010000002.1"/>
</dbReference>
<organism evidence="1 2">
    <name type="scientific">Giesbergeria sinuosa</name>
    <dbReference type="NCBI Taxonomy" id="80883"/>
    <lineage>
        <taxon>Bacteria</taxon>
        <taxon>Pseudomonadati</taxon>
        <taxon>Pseudomonadota</taxon>
        <taxon>Betaproteobacteria</taxon>
        <taxon>Burkholderiales</taxon>
        <taxon>Comamonadaceae</taxon>
        <taxon>Giesbergeria</taxon>
    </lineage>
</organism>
<reference evidence="2" key="1">
    <citation type="journal article" date="2019" name="Int. J. Syst. Evol. Microbiol.">
        <title>The Global Catalogue of Microorganisms (GCM) 10K type strain sequencing project: providing services to taxonomists for standard genome sequencing and annotation.</title>
        <authorList>
            <consortium name="The Broad Institute Genomics Platform"/>
            <consortium name="The Broad Institute Genome Sequencing Center for Infectious Disease"/>
            <person name="Wu L."/>
            <person name="Ma J."/>
        </authorList>
    </citation>
    <scope>NUCLEOTIDE SEQUENCE [LARGE SCALE GENOMIC DNA]</scope>
    <source>
        <strain evidence="2">CCUG 49452</strain>
    </source>
</reference>
<sequence length="191" mass="21833">MTTHYIDIRLLPDPEFSPAHLWRALYAKLHRALVQQAISSVGVSFPQYQLRSQSLGQVLRLHGHATPLEQFMATDWLKGMYDHVDITPVGLVPSQAQHRIVQRRQFKTSAERLRRRRMQRKGETAEQAAIAIPSHVERNPRLPYVQLRSNSSGQSFYLWIELGPLHETPVPGSFNTYGLGQADRGASIPWF</sequence>
<protein>
    <submittedName>
        <fullName evidence="1">Type I-F CRISPR-associated endoribonuclease Cas6/Csy4</fullName>
    </submittedName>
</protein>
<dbReference type="Proteomes" id="UP001596001">
    <property type="component" value="Unassembled WGS sequence"/>
</dbReference>
<evidence type="ECO:0000313" key="2">
    <source>
        <dbReference type="Proteomes" id="UP001596001"/>
    </source>
</evidence>
<dbReference type="EMBL" id="JBHSHJ010000002">
    <property type="protein sequence ID" value="MFC4788032.1"/>
    <property type="molecule type" value="Genomic_DNA"/>
</dbReference>
<evidence type="ECO:0000313" key="1">
    <source>
        <dbReference type="EMBL" id="MFC4788032.1"/>
    </source>
</evidence>
<comment type="caution">
    <text evidence="1">The sequence shown here is derived from an EMBL/GenBank/DDBJ whole genome shotgun (WGS) entry which is preliminary data.</text>
</comment>
<dbReference type="InterPro" id="IPR042564">
    <property type="entry name" value="CRISPR-Cas6/Csy4_sf"/>
</dbReference>
<dbReference type="CDD" id="cd09739">
    <property type="entry name" value="Cas6_I-F"/>
    <property type="match status" value="1"/>
</dbReference>
<gene>
    <name evidence="1" type="primary">cas6f</name>
    <name evidence="1" type="ORF">ACFO6X_03395</name>
</gene>
<dbReference type="Pfam" id="PF09618">
    <property type="entry name" value="Cas_Csy4"/>
    <property type="match status" value="1"/>
</dbReference>
<keyword evidence="2" id="KW-1185">Reference proteome</keyword>